<protein>
    <submittedName>
        <fullName evidence="2">Esterase</fullName>
    </submittedName>
</protein>
<dbReference type="SUPFAM" id="SSF53474">
    <property type="entry name" value="alpha/beta-Hydrolases"/>
    <property type="match status" value="1"/>
</dbReference>
<sequence>MSGINSDRTNFVIVHGGWAGGWAWQRVVDRLHDLGHRAFAPTLTGLGERSHLAGVGVDMQTHIADIVNEIVWKDLNDVVLVGHSYGGMVTTGVIERIPERIASVVFVEPFIPGDNQSFSDLVPDWELDGPLTDAPPTSPGDYVSEADRLWVDAKATPQPTATLTQRQRVTGAYRNISKRAFVQATNWDLFADMARKYEQEEGWTVHRIASGHDIAIDAPDELVAVLVEAI</sequence>
<dbReference type="PANTHER" id="PTHR10992:SF1066">
    <property type="entry name" value="METHYL JASMONATE ESTERASE 1"/>
    <property type="match status" value="1"/>
</dbReference>
<dbReference type="RefSeq" id="WP_284389438.1">
    <property type="nucleotide sequence ID" value="NZ_BSNG01000001.1"/>
</dbReference>
<dbReference type="EMBL" id="BSNG01000001">
    <property type="protein sequence ID" value="GLQ09545.1"/>
    <property type="molecule type" value="Genomic_DNA"/>
</dbReference>
<keyword evidence="3" id="KW-1185">Reference proteome</keyword>
<dbReference type="Pfam" id="PF12697">
    <property type="entry name" value="Abhydrolase_6"/>
    <property type="match status" value="1"/>
</dbReference>
<comment type="caution">
    <text evidence="2">The sequence shown here is derived from an EMBL/GenBank/DDBJ whole genome shotgun (WGS) entry which is preliminary data.</text>
</comment>
<reference evidence="2" key="2">
    <citation type="submission" date="2023-01" db="EMBL/GenBank/DDBJ databases">
        <title>Draft genome sequence of Devosia yakushimensis strain NBRC 103855.</title>
        <authorList>
            <person name="Sun Q."/>
            <person name="Mori K."/>
        </authorList>
    </citation>
    <scope>NUCLEOTIDE SEQUENCE</scope>
    <source>
        <strain evidence="2">NBRC 103855</strain>
    </source>
</reference>
<evidence type="ECO:0000313" key="3">
    <source>
        <dbReference type="Proteomes" id="UP001161406"/>
    </source>
</evidence>
<dbReference type="PANTHER" id="PTHR10992">
    <property type="entry name" value="METHYLESTERASE FAMILY MEMBER"/>
    <property type="match status" value="1"/>
</dbReference>
<feature type="domain" description="AB hydrolase-1" evidence="1">
    <location>
        <begin position="11"/>
        <end position="224"/>
    </location>
</feature>
<dbReference type="Proteomes" id="UP001161406">
    <property type="component" value="Unassembled WGS sequence"/>
</dbReference>
<dbReference type="Gene3D" id="3.40.50.1820">
    <property type="entry name" value="alpha/beta hydrolase"/>
    <property type="match status" value="1"/>
</dbReference>
<dbReference type="InterPro" id="IPR000073">
    <property type="entry name" value="AB_hydrolase_1"/>
</dbReference>
<dbReference type="InterPro" id="IPR045889">
    <property type="entry name" value="MES/HNL"/>
</dbReference>
<name>A0ABQ5UCT5_9HYPH</name>
<gene>
    <name evidence="2" type="ORF">GCM10007913_14770</name>
</gene>
<accession>A0ABQ5UCT5</accession>
<dbReference type="InterPro" id="IPR029058">
    <property type="entry name" value="AB_hydrolase_fold"/>
</dbReference>
<dbReference type="PRINTS" id="PR00111">
    <property type="entry name" value="ABHYDROLASE"/>
</dbReference>
<evidence type="ECO:0000313" key="2">
    <source>
        <dbReference type="EMBL" id="GLQ09545.1"/>
    </source>
</evidence>
<reference evidence="2" key="1">
    <citation type="journal article" date="2014" name="Int. J. Syst. Evol. Microbiol.">
        <title>Complete genome of a new Firmicutes species belonging to the dominant human colonic microbiota ('Ruminococcus bicirculans') reveals two chromosomes and a selective capacity to utilize plant glucans.</title>
        <authorList>
            <consortium name="NISC Comparative Sequencing Program"/>
            <person name="Wegmann U."/>
            <person name="Louis P."/>
            <person name="Goesmann A."/>
            <person name="Henrissat B."/>
            <person name="Duncan S.H."/>
            <person name="Flint H.J."/>
        </authorList>
    </citation>
    <scope>NUCLEOTIDE SEQUENCE</scope>
    <source>
        <strain evidence="2">NBRC 103855</strain>
    </source>
</reference>
<proteinExistence type="predicted"/>
<evidence type="ECO:0000259" key="1">
    <source>
        <dbReference type="Pfam" id="PF12697"/>
    </source>
</evidence>
<organism evidence="2 3">
    <name type="scientific">Devosia yakushimensis</name>
    <dbReference type="NCBI Taxonomy" id="470028"/>
    <lineage>
        <taxon>Bacteria</taxon>
        <taxon>Pseudomonadati</taxon>
        <taxon>Pseudomonadota</taxon>
        <taxon>Alphaproteobacteria</taxon>
        <taxon>Hyphomicrobiales</taxon>
        <taxon>Devosiaceae</taxon>
        <taxon>Devosia</taxon>
    </lineage>
</organism>